<dbReference type="InterPro" id="IPR027417">
    <property type="entry name" value="P-loop_NTPase"/>
</dbReference>
<gene>
    <name evidence="1" type="ORF">DW084_14840</name>
</gene>
<evidence type="ECO:0008006" key="3">
    <source>
        <dbReference type="Google" id="ProtNLM"/>
    </source>
</evidence>
<dbReference type="Proteomes" id="UP000286288">
    <property type="component" value="Unassembled WGS sequence"/>
</dbReference>
<accession>A0A415EPD1</accession>
<comment type="caution">
    <text evidence="1">The sequence shown here is derived from an EMBL/GenBank/DDBJ whole genome shotgun (WGS) entry which is preliminary data.</text>
</comment>
<reference evidence="1 2" key="1">
    <citation type="submission" date="2018-08" db="EMBL/GenBank/DDBJ databases">
        <title>A genome reference for cultivated species of the human gut microbiota.</title>
        <authorList>
            <person name="Zou Y."/>
            <person name="Xue W."/>
            <person name="Luo G."/>
        </authorList>
    </citation>
    <scope>NUCLEOTIDE SEQUENCE [LARGE SCALE GENOMIC DNA]</scope>
    <source>
        <strain evidence="1 2">AF48-16</strain>
    </source>
</reference>
<dbReference type="EMBL" id="QRMZ01000023">
    <property type="protein sequence ID" value="RHK04900.1"/>
    <property type="molecule type" value="Genomic_DNA"/>
</dbReference>
<organism evidence="1 2">
    <name type="scientific">Enterococcus casseliflavus</name>
    <name type="common">Enterococcus flavescens</name>
    <dbReference type="NCBI Taxonomy" id="37734"/>
    <lineage>
        <taxon>Bacteria</taxon>
        <taxon>Bacillati</taxon>
        <taxon>Bacillota</taxon>
        <taxon>Bacilli</taxon>
        <taxon>Lactobacillales</taxon>
        <taxon>Enterococcaceae</taxon>
        <taxon>Enterococcus</taxon>
    </lineage>
</organism>
<evidence type="ECO:0000313" key="2">
    <source>
        <dbReference type="Proteomes" id="UP000286288"/>
    </source>
</evidence>
<dbReference type="SUPFAM" id="SSF52540">
    <property type="entry name" value="P-loop containing nucleoside triphosphate hydrolases"/>
    <property type="match status" value="1"/>
</dbReference>
<evidence type="ECO:0000313" key="1">
    <source>
        <dbReference type="EMBL" id="RHK04900.1"/>
    </source>
</evidence>
<sequence length="169" mass="19388">MKKLILISGTMGIGKSTITEELSKQTKQSVYLDGDWCWMMNSFVVNEENKDMVINNSHFLLNSFINNSMINVIYFCWVMDEQKIEDRVLNGIASEDIDVQHFSLIASPEKLQKNFEGDITTGKRTLSDLQRSLDRLPKYTELRSRKIDISHHSVAETVSKIRKIILASS</sequence>
<protein>
    <recommendedName>
        <fullName evidence="3">Nucleotide kinase</fullName>
    </recommendedName>
</protein>
<dbReference type="Pfam" id="PF13238">
    <property type="entry name" value="AAA_18"/>
    <property type="match status" value="1"/>
</dbReference>
<proteinExistence type="predicted"/>
<name>A0A415EPD1_ENTCA</name>
<dbReference type="AlphaFoldDB" id="A0A415EPD1"/>
<dbReference type="Gene3D" id="3.40.50.300">
    <property type="entry name" value="P-loop containing nucleotide triphosphate hydrolases"/>
    <property type="match status" value="1"/>
</dbReference>